<evidence type="ECO:0000313" key="5">
    <source>
        <dbReference type="EMBL" id="ALP42679.1"/>
    </source>
</evidence>
<proteinExistence type="inferred from homology"/>
<reference evidence="6" key="1">
    <citation type="submission" date="2015-10" db="EMBL/GenBank/DDBJ databases">
        <title>Complete Genome Sequence of Aeromonas schubertii strain WL1483.</title>
        <authorList>
            <person name="Liu L."/>
        </authorList>
    </citation>
    <scope>NUCLEOTIDE SEQUENCE [LARGE SCALE GENOMIC DNA]</scope>
    <source>
        <strain evidence="6">WL1483</strain>
    </source>
</reference>
<dbReference type="Pfam" id="PF00581">
    <property type="entry name" value="Rhodanese"/>
    <property type="match status" value="1"/>
</dbReference>
<evidence type="ECO:0000313" key="6">
    <source>
        <dbReference type="Proteomes" id="UP000058114"/>
    </source>
</evidence>
<dbReference type="KEGG" id="asr:WL1483_3260"/>
<dbReference type="Gene3D" id="3.40.250.10">
    <property type="entry name" value="Rhodanese-like domain"/>
    <property type="match status" value="1"/>
</dbReference>
<dbReference type="InterPro" id="IPR001763">
    <property type="entry name" value="Rhodanese-like_dom"/>
</dbReference>
<dbReference type="InterPro" id="IPR036873">
    <property type="entry name" value="Rhodanese-like_dom_sf"/>
</dbReference>
<dbReference type="InterPro" id="IPR050229">
    <property type="entry name" value="GlpE_sulfurtransferase"/>
</dbReference>
<evidence type="ECO:0000256" key="1">
    <source>
        <dbReference type="ARBA" id="ARBA00022490"/>
    </source>
</evidence>
<dbReference type="GO" id="GO:0004792">
    <property type="term" value="F:thiosulfate-cyanide sulfurtransferase activity"/>
    <property type="evidence" value="ECO:0007669"/>
    <property type="project" value="UniProtKB-UniRule"/>
</dbReference>
<reference evidence="5 6" key="2">
    <citation type="journal article" date="2016" name="Genome Announc.">
        <title>Complete Genome Sequence of the Highly Virulent Aeromonas schubertii Strain WL1483, Isolated from Diseased Snakehead Fish (Channa argus) in China.</title>
        <authorList>
            <person name="Liu L."/>
            <person name="Li N."/>
            <person name="Zhang D."/>
            <person name="Fu X."/>
            <person name="Shi C."/>
            <person name="Lin Q."/>
            <person name="Hao G."/>
        </authorList>
    </citation>
    <scope>NUCLEOTIDE SEQUENCE [LARGE SCALE GENOMIC DNA]</scope>
    <source>
        <strain evidence="5 6">WL1483</strain>
    </source>
</reference>
<comment type="similarity">
    <text evidence="3">Belongs to the GlpE family.</text>
</comment>
<name>A0A0S2SLZ8_9GAMM</name>
<dbReference type="EC" id="2.8.1.1" evidence="3"/>
<comment type="subcellular location">
    <subcellularLocation>
        <location evidence="3">Cytoplasm</location>
    </subcellularLocation>
</comment>
<accession>A0A0S2SLZ8</accession>
<dbReference type="HAMAP" id="MF_01009">
    <property type="entry name" value="Thiosulf_sulfurtr"/>
    <property type="match status" value="1"/>
</dbReference>
<dbReference type="Proteomes" id="UP000058114">
    <property type="component" value="Chromosome"/>
</dbReference>
<dbReference type="PATRIC" id="fig|652.5.peg.77"/>
<dbReference type="SMART" id="SM00450">
    <property type="entry name" value="RHOD"/>
    <property type="match status" value="1"/>
</dbReference>
<dbReference type="CDD" id="cd01444">
    <property type="entry name" value="GlpE_ST"/>
    <property type="match status" value="1"/>
</dbReference>
<dbReference type="NCBIfam" id="NF001195">
    <property type="entry name" value="PRK00162.1"/>
    <property type="match status" value="1"/>
</dbReference>
<feature type="active site" description="Cysteine persulfide intermediate" evidence="3">
    <location>
        <position position="79"/>
    </location>
</feature>
<dbReference type="PANTHER" id="PTHR43031">
    <property type="entry name" value="FAD-DEPENDENT OXIDOREDUCTASE"/>
    <property type="match status" value="1"/>
</dbReference>
<evidence type="ECO:0000259" key="4">
    <source>
        <dbReference type="PROSITE" id="PS50206"/>
    </source>
</evidence>
<dbReference type="GO" id="GO:0103041">
    <property type="term" value="F:thiosulfate-thioredoxin sulfurtransferase activity"/>
    <property type="evidence" value="ECO:0007669"/>
    <property type="project" value="RHEA"/>
</dbReference>
<dbReference type="EMBL" id="CP013067">
    <property type="protein sequence ID" value="ALP42679.1"/>
    <property type="molecule type" value="Genomic_DNA"/>
</dbReference>
<keyword evidence="1 3" id="KW-0963">Cytoplasm</keyword>
<evidence type="ECO:0000256" key="3">
    <source>
        <dbReference type="HAMAP-Rule" id="MF_01009"/>
    </source>
</evidence>
<dbReference type="PANTHER" id="PTHR43031:SF6">
    <property type="entry name" value="THIOSULFATE SULFURTRANSFERASE GLPE"/>
    <property type="match status" value="1"/>
</dbReference>
<dbReference type="PROSITE" id="PS50206">
    <property type="entry name" value="RHODANESE_3"/>
    <property type="match status" value="1"/>
</dbReference>
<sequence length="121" mass="13321">MEYTGSQYNRQDTSMDQFAHISPADAHQKLSAGAARLVDIRDPQSFAAAHAPGAFHLTNGSLVQFMNQTDFETPVIVMCYHGVSSQGAAQYLLQQGFEEVYSLDGGFEAWRRDYPVEAGEA</sequence>
<comment type="function">
    <text evidence="3">Transferase that catalyzes the transfer of sulfur from thiosulfate to thiophilic acceptors such as cyanide or dithiols. May function in a CysM-independent thiosulfate assimilation pathway by catalyzing the conversion of thiosulfate to sulfite, which can then be used for L-cysteine biosynthesis.</text>
</comment>
<dbReference type="SUPFAM" id="SSF52821">
    <property type="entry name" value="Rhodanese/Cell cycle control phosphatase"/>
    <property type="match status" value="1"/>
</dbReference>
<comment type="catalytic activity">
    <reaction evidence="3">
        <text>thiosulfate + [thioredoxin]-dithiol = [thioredoxin]-disulfide + hydrogen sulfide + sulfite + 2 H(+)</text>
        <dbReference type="Rhea" id="RHEA:83859"/>
        <dbReference type="Rhea" id="RHEA-COMP:10698"/>
        <dbReference type="Rhea" id="RHEA-COMP:10700"/>
        <dbReference type="ChEBI" id="CHEBI:15378"/>
        <dbReference type="ChEBI" id="CHEBI:17359"/>
        <dbReference type="ChEBI" id="CHEBI:29919"/>
        <dbReference type="ChEBI" id="CHEBI:29950"/>
        <dbReference type="ChEBI" id="CHEBI:33542"/>
        <dbReference type="ChEBI" id="CHEBI:50058"/>
    </reaction>
</comment>
<organism evidence="5 6">
    <name type="scientific">Aeromonas schubertii</name>
    <dbReference type="NCBI Taxonomy" id="652"/>
    <lineage>
        <taxon>Bacteria</taxon>
        <taxon>Pseudomonadati</taxon>
        <taxon>Pseudomonadota</taxon>
        <taxon>Gammaproteobacteria</taxon>
        <taxon>Aeromonadales</taxon>
        <taxon>Aeromonadaceae</taxon>
        <taxon>Aeromonas</taxon>
    </lineage>
</organism>
<dbReference type="InterPro" id="IPR023695">
    <property type="entry name" value="Thiosulf_sulfurTrfase"/>
</dbReference>
<protein>
    <recommendedName>
        <fullName evidence="3">Thiosulfate sulfurtransferase GlpE</fullName>
        <ecNumber evidence="3">2.8.1.1</ecNumber>
    </recommendedName>
</protein>
<dbReference type="AlphaFoldDB" id="A0A0S2SLZ8"/>
<gene>
    <name evidence="3 5" type="primary">glpE</name>
    <name evidence="5" type="ORF">WL1483_3260</name>
</gene>
<feature type="domain" description="Rhodanese" evidence="4">
    <location>
        <begin position="31"/>
        <end position="119"/>
    </location>
</feature>
<evidence type="ECO:0000256" key="2">
    <source>
        <dbReference type="ARBA" id="ARBA00022679"/>
    </source>
</evidence>
<keyword evidence="2 3" id="KW-0808">Transferase</keyword>
<comment type="catalytic activity">
    <reaction evidence="3">
        <text>thiosulfate + hydrogen cyanide = thiocyanate + sulfite + 2 H(+)</text>
        <dbReference type="Rhea" id="RHEA:16881"/>
        <dbReference type="ChEBI" id="CHEBI:15378"/>
        <dbReference type="ChEBI" id="CHEBI:17359"/>
        <dbReference type="ChEBI" id="CHEBI:18022"/>
        <dbReference type="ChEBI" id="CHEBI:18407"/>
        <dbReference type="ChEBI" id="CHEBI:33542"/>
        <dbReference type="EC" id="2.8.1.1"/>
    </reaction>
</comment>
<dbReference type="GO" id="GO:0005737">
    <property type="term" value="C:cytoplasm"/>
    <property type="evidence" value="ECO:0007669"/>
    <property type="project" value="UniProtKB-SubCell"/>
</dbReference>